<proteinExistence type="predicted"/>
<name>A0A8I1M7Q6_9PROT</name>
<accession>A0A8I1M7Q6</accession>
<gene>
    <name evidence="2" type="ORF">JF547_08245</name>
</gene>
<evidence type="ECO:0000256" key="1">
    <source>
        <dbReference type="SAM" id="Phobius"/>
    </source>
</evidence>
<feature type="transmembrane region" description="Helical" evidence="1">
    <location>
        <begin position="23"/>
        <end position="44"/>
    </location>
</feature>
<keyword evidence="1" id="KW-1133">Transmembrane helix</keyword>
<organism evidence="2 3">
    <name type="scientific">Thalassospira povalilytica</name>
    <dbReference type="NCBI Taxonomy" id="732237"/>
    <lineage>
        <taxon>Bacteria</taxon>
        <taxon>Pseudomonadati</taxon>
        <taxon>Pseudomonadota</taxon>
        <taxon>Alphaproteobacteria</taxon>
        <taxon>Rhodospirillales</taxon>
        <taxon>Thalassospiraceae</taxon>
        <taxon>Thalassospira</taxon>
    </lineage>
</organism>
<evidence type="ECO:0000313" key="3">
    <source>
        <dbReference type="Proteomes" id="UP000664405"/>
    </source>
</evidence>
<evidence type="ECO:0000313" key="2">
    <source>
        <dbReference type="EMBL" id="MBN8196455.1"/>
    </source>
</evidence>
<dbReference type="EMBL" id="JAEKJW010000002">
    <property type="protein sequence ID" value="MBN8196455.1"/>
    <property type="molecule type" value="Genomic_DNA"/>
</dbReference>
<keyword evidence="1" id="KW-0472">Membrane</keyword>
<sequence>MNTAPITSWEGAEAYFTFADKPALLVLFTLVGIGVCIWTIASMASHENKAYKDM</sequence>
<dbReference type="AlphaFoldDB" id="A0A8I1M7Q6"/>
<dbReference type="RefSeq" id="WP_170310292.1">
    <property type="nucleotide sequence ID" value="NZ_JAEKJW010000002.1"/>
</dbReference>
<comment type="caution">
    <text evidence="2">The sequence shown here is derived from an EMBL/GenBank/DDBJ whole genome shotgun (WGS) entry which is preliminary data.</text>
</comment>
<protein>
    <submittedName>
        <fullName evidence="2">Uncharacterized protein</fullName>
    </submittedName>
</protein>
<dbReference type="Proteomes" id="UP000664405">
    <property type="component" value="Unassembled WGS sequence"/>
</dbReference>
<reference evidence="2" key="1">
    <citation type="submission" date="2020-12" db="EMBL/GenBank/DDBJ databases">
        <title>Oil enriched cultivation method for isolating marine PHA-producing bacteria.</title>
        <authorList>
            <person name="Zheng W."/>
            <person name="Yu S."/>
            <person name="Huang Y."/>
        </authorList>
    </citation>
    <scope>NUCLEOTIDE SEQUENCE</scope>
    <source>
        <strain evidence="2">SY-2-3</strain>
    </source>
</reference>
<keyword evidence="1" id="KW-0812">Transmembrane</keyword>